<evidence type="ECO:0000313" key="2">
    <source>
        <dbReference type="EMBL" id="CAI6365797.1"/>
    </source>
</evidence>
<organism evidence="2 3">
    <name type="scientific">Macrosiphum euphorbiae</name>
    <name type="common">potato aphid</name>
    <dbReference type="NCBI Taxonomy" id="13131"/>
    <lineage>
        <taxon>Eukaryota</taxon>
        <taxon>Metazoa</taxon>
        <taxon>Ecdysozoa</taxon>
        <taxon>Arthropoda</taxon>
        <taxon>Hexapoda</taxon>
        <taxon>Insecta</taxon>
        <taxon>Pterygota</taxon>
        <taxon>Neoptera</taxon>
        <taxon>Paraneoptera</taxon>
        <taxon>Hemiptera</taxon>
        <taxon>Sternorrhyncha</taxon>
        <taxon>Aphidomorpha</taxon>
        <taxon>Aphidoidea</taxon>
        <taxon>Aphididae</taxon>
        <taxon>Macrosiphini</taxon>
        <taxon>Macrosiphum</taxon>
    </lineage>
</organism>
<dbReference type="Gene3D" id="3.10.20.90">
    <property type="entry name" value="Phosphatidylinositol 3-kinase Catalytic Subunit, Chain A, domain 1"/>
    <property type="match status" value="1"/>
</dbReference>
<dbReference type="PANTHER" id="PTHR11243">
    <property type="entry name" value="GROWTH FACTOR RECEPTOR-BOUND PROTEIN"/>
    <property type="match status" value="1"/>
</dbReference>
<keyword evidence="3" id="KW-1185">Reference proteome</keyword>
<proteinExistence type="predicted"/>
<dbReference type="GO" id="GO:0007165">
    <property type="term" value="P:signal transduction"/>
    <property type="evidence" value="ECO:0007669"/>
    <property type="project" value="InterPro"/>
</dbReference>
<dbReference type="Pfam" id="PF21989">
    <property type="entry name" value="RA_2"/>
    <property type="match status" value="1"/>
</dbReference>
<dbReference type="GO" id="GO:0071944">
    <property type="term" value="C:cell periphery"/>
    <property type="evidence" value="ECO:0007669"/>
    <property type="project" value="UniProtKB-ARBA"/>
</dbReference>
<evidence type="ECO:0000259" key="1">
    <source>
        <dbReference type="PROSITE" id="PS50200"/>
    </source>
</evidence>
<protein>
    <recommendedName>
        <fullName evidence="1">Ras-associating domain-containing protein</fullName>
    </recommendedName>
</protein>
<comment type="caution">
    <text evidence="2">The sequence shown here is derived from an EMBL/GenBank/DDBJ whole genome shotgun (WGS) entry which is preliminary data.</text>
</comment>
<dbReference type="SUPFAM" id="SSF54236">
    <property type="entry name" value="Ubiquitin-like"/>
    <property type="match status" value="1"/>
</dbReference>
<dbReference type="Proteomes" id="UP001160148">
    <property type="component" value="Unassembled WGS sequence"/>
</dbReference>
<dbReference type="PROSITE" id="PS50200">
    <property type="entry name" value="RA"/>
    <property type="match status" value="1"/>
</dbReference>
<dbReference type="Gene3D" id="2.30.29.30">
    <property type="entry name" value="Pleckstrin-homology domain (PH domain)/Phosphotyrosine-binding domain (PTB)"/>
    <property type="match status" value="1"/>
</dbReference>
<dbReference type="GO" id="GO:0048699">
    <property type="term" value="P:generation of neurons"/>
    <property type="evidence" value="ECO:0007669"/>
    <property type="project" value="UniProtKB-ARBA"/>
</dbReference>
<evidence type="ECO:0000313" key="3">
    <source>
        <dbReference type="Proteomes" id="UP001160148"/>
    </source>
</evidence>
<dbReference type="InterPro" id="IPR029071">
    <property type="entry name" value="Ubiquitin-like_domsf"/>
</dbReference>
<dbReference type="InterPro" id="IPR039664">
    <property type="entry name" value="GRB/APBB1IP"/>
</dbReference>
<reference evidence="2 3" key="1">
    <citation type="submission" date="2023-01" db="EMBL/GenBank/DDBJ databases">
        <authorList>
            <person name="Whitehead M."/>
        </authorList>
    </citation>
    <scope>NUCLEOTIDE SEQUENCE [LARGE SCALE GENOMIC DNA]</scope>
</reference>
<sequence length="239" mass="28419">MDIFLFYRIWSLIKRVGHKSDKKMTSSLPYTQFEDENYSDDQLDLPLTPREIKVYHADDTYETVLVTPSTTSEQVCSQIGKKIISQFYCWSIVEVWKDEGIERTLENHESVLLCHHRMEDKNNRILVLRLNNKMFHMFKHPEEFSLYRTLDIGTKKQAKIIQKVLNGDTCPLHFGQVWVYDCNKTKPFWDVTVLLLKDKNLYLTSNHKSMLPHIKRSGISYFRNTIMVRKYICLHVDTY</sequence>
<feature type="domain" description="Ras-associating" evidence="1">
    <location>
        <begin position="48"/>
        <end position="133"/>
    </location>
</feature>
<dbReference type="EMBL" id="CARXXK010000004">
    <property type="protein sequence ID" value="CAI6365797.1"/>
    <property type="molecule type" value="Genomic_DNA"/>
</dbReference>
<dbReference type="AlphaFoldDB" id="A0AAV0XCJ6"/>
<dbReference type="InterPro" id="IPR000159">
    <property type="entry name" value="RA_dom"/>
</dbReference>
<accession>A0AAV0XCJ6</accession>
<dbReference type="InterPro" id="IPR011993">
    <property type="entry name" value="PH-like_dom_sf"/>
</dbReference>
<dbReference type="PANTHER" id="PTHR11243:SF38">
    <property type="entry name" value="GROWTH FACTOR RECEPTOR-BOUND PROTEIN 14-LIKE ISOFORM X1"/>
    <property type="match status" value="1"/>
</dbReference>
<name>A0AAV0XCJ6_9HEMI</name>
<gene>
    <name evidence="2" type="ORF">MEUPH1_LOCUS20469</name>
</gene>